<reference evidence="2 3" key="1">
    <citation type="submission" date="2017-02" db="EMBL/GenBank/DDBJ databases">
        <title>The new phylogeny of genus Mycobacterium.</title>
        <authorList>
            <person name="Tortoli E."/>
            <person name="Trovato A."/>
            <person name="Cirillo D.M."/>
        </authorList>
    </citation>
    <scope>NUCLEOTIDE SEQUENCE [LARGE SCALE GENOMIC DNA]</scope>
    <source>
        <strain evidence="2 3">DSM 45057</strain>
    </source>
</reference>
<comment type="caution">
    <text evidence="2">The sequence shown here is derived from an EMBL/GenBank/DDBJ whole genome shotgun (WGS) entry which is preliminary data.</text>
</comment>
<dbReference type="OrthoDB" id="3197057at2"/>
<name>A0A1X0A184_MYCAN</name>
<dbReference type="Proteomes" id="UP000192284">
    <property type="component" value="Unassembled WGS sequence"/>
</dbReference>
<dbReference type="InterPro" id="IPR027417">
    <property type="entry name" value="P-loop_NTPase"/>
</dbReference>
<gene>
    <name evidence="2" type="ORF">BST12_06665</name>
</gene>
<dbReference type="Gene3D" id="3.40.50.300">
    <property type="entry name" value="P-loop containing nucleotide triphosphate hydrolases"/>
    <property type="match status" value="1"/>
</dbReference>
<keyword evidence="3" id="KW-1185">Reference proteome</keyword>
<feature type="domain" description="Terminase large subunit-like ATPase" evidence="1">
    <location>
        <begin position="69"/>
        <end position="180"/>
    </location>
</feature>
<dbReference type="PANTHER" id="PTHR41287:SF1">
    <property type="entry name" value="PROTEIN YMFN"/>
    <property type="match status" value="1"/>
</dbReference>
<protein>
    <submittedName>
        <fullName evidence="2">Terminase</fullName>
    </submittedName>
</protein>
<sequence>MRLKPVDASPLPWRPRGTESERFRQFCKRFLKVPKGHNAGKPVILRDWQIDLVSSVMDADPRPRLAGWMIGRGNGKSSLLACWALYELFTGPDGGHIVVCARNQKQATILFNVARMMVQRSPELYSRCQVMKESVYYPRTLSTLEAMPSEAESLEGLDFSLALVDELQVVPQETVSTLMLAQGKRPISTLVGIGNPPAEMQDSPLVTWRNLHRELGDDFITWREFSADEFQHHDMLCDHCIELSNPAYGDFLSIDVFERDARTVPENDYRRKRLCQFVESNESPFLTADAWDDLSTGEAIKNGTEVVLSLDGSFGGSAADSTALVVGTVSATPHFDLLNIWEGDGSPDFRIDVLAVEDAIRQACRKYNVRELVADPFRWNRTLQVLAQENIPVAEFPWSPSRATKAVADVYSAAMNKNFTHSGNDNLRRHVLAAKLIETNSGITIDKSSRRRKSAKIDAIAALIMCNSRCVWLGTQRPKKNRAWAFR</sequence>
<proteinExistence type="predicted"/>
<organism evidence="2 3">
    <name type="scientific">Mycobacterium angelicum</name>
    <dbReference type="NCBI Taxonomy" id="470074"/>
    <lineage>
        <taxon>Bacteria</taxon>
        <taxon>Bacillati</taxon>
        <taxon>Actinomycetota</taxon>
        <taxon>Actinomycetes</taxon>
        <taxon>Mycobacteriales</taxon>
        <taxon>Mycobacteriaceae</taxon>
        <taxon>Mycobacterium</taxon>
    </lineage>
</organism>
<dbReference type="Pfam" id="PF03354">
    <property type="entry name" value="TerL_ATPase"/>
    <property type="match status" value="1"/>
</dbReference>
<dbReference type="PANTHER" id="PTHR41287">
    <property type="match status" value="1"/>
</dbReference>
<evidence type="ECO:0000259" key="1">
    <source>
        <dbReference type="Pfam" id="PF03354"/>
    </source>
</evidence>
<dbReference type="AlphaFoldDB" id="A0A1X0A184"/>
<dbReference type="RefSeq" id="WP_083112289.1">
    <property type="nucleotide sequence ID" value="NZ_JACKTS010000016.1"/>
</dbReference>
<evidence type="ECO:0000313" key="2">
    <source>
        <dbReference type="EMBL" id="ORA23833.1"/>
    </source>
</evidence>
<evidence type="ECO:0000313" key="3">
    <source>
        <dbReference type="Proteomes" id="UP000192284"/>
    </source>
</evidence>
<dbReference type="Gene3D" id="3.30.420.240">
    <property type="match status" value="1"/>
</dbReference>
<dbReference type="EMBL" id="MVHE01000006">
    <property type="protein sequence ID" value="ORA23833.1"/>
    <property type="molecule type" value="Genomic_DNA"/>
</dbReference>
<accession>A0A1X0A184</accession>
<dbReference type="InterPro" id="IPR005021">
    <property type="entry name" value="Terminase_largesu-like"/>
</dbReference>
<dbReference type="InterPro" id="IPR046461">
    <property type="entry name" value="TerL_ATPase"/>
</dbReference>